<gene>
    <name evidence="11" type="ORF">Lac1_26220</name>
</gene>
<feature type="transmembrane region" description="Helical" evidence="9">
    <location>
        <begin position="7"/>
        <end position="29"/>
    </location>
</feature>
<keyword evidence="9" id="KW-0067">ATP-binding</keyword>
<evidence type="ECO:0000256" key="1">
    <source>
        <dbReference type="ARBA" id="ARBA00004141"/>
    </source>
</evidence>
<feature type="domain" description="P-type ATPase A" evidence="10">
    <location>
        <begin position="123"/>
        <end position="218"/>
    </location>
</feature>
<keyword evidence="3" id="KW-0104">Cadmium</keyword>
<evidence type="ECO:0000256" key="2">
    <source>
        <dbReference type="ARBA" id="ARBA00006024"/>
    </source>
</evidence>
<dbReference type="InterPro" id="IPR036412">
    <property type="entry name" value="HAD-like_sf"/>
</dbReference>
<dbReference type="PRINTS" id="PR00120">
    <property type="entry name" value="HATPASE"/>
</dbReference>
<feature type="transmembrane region" description="Helical" evidence="9">
    <location>
        <begin position="573"/>
        <end position="592"/>
    </location>
</feature>
<keyword evidence="9" id="KW-1003">Cell membrane</keyword>
<evidence type="ECO:0000256" key="9">
    <source>
        <dbReference type="RuleBase" id="RU362081"/>
    </source>
</evidence>
<evidence type="ECO:0000256" key="8">
    <source>
        <dbReference type="ARBA" id="ARBA00049338"/>
    </source>
</evidence>
<evidence type="ECO:0000256" key="3">
    <source>
        <dbReference type="ARBA" id="ARBA00022539"/>
    </source>
</evidence>
<organism evidence="11 12">
    <name type="scientific">Claveliimonas bilis</name>
    <dbReference type="NCBI Taxonomy" id="3028070"/>
    <lineage>
        <taxon>Bacteria</taxon>
        <taxon>Bacillati</taxon>
        <taxon>Bacillota</taxon>
        <taxon>Clostridia</taxon>
        <taxon>Lachnospirales</taxon>
        <taxon>Lachnospiraceae</taxon>
        <taxon>Claveliimonas</taxon>
    </lineage>
</organism>
<feature type="transmembrane region" description="Helical" evidence="9">
    <location>
        <begin position="269"/>
        <end position="297"/>
    </location>
</feature>
<evidence type="ECO:0000259" key="10">
    <source>
        <dbReference type="Pfam" id="PF00122"/>
    </source>
</evidence>
<dbReference type="InterPro" id="IPR023214">
    <property type="entry name" value="HAD_sf"/>
</dbReference>
<evidence type="ECO:0000313" key="12">
    <source>
        <dbReference type="Proteomes" id="UP001305815"/>
    </source>
</evidence>
<keyword evidence="5 9" id="KW-1133">Transmembrane helix</keyword>
<dbReference type="InterPro" id="IPR027256">
    <property type="entry name" value="P-typ_ATPase_IB"/>
</dbReference>
<dbReference type="PRINTS" id="PR00119">
    <property type="entry name" value="CATATPASE"/>
</dbReference>
<evidence type="ECO:0000256" key="4">
    <source>
        <dbReference type="ARBA" id="ARBA00022692"/>
    </source>
</evidence>
<dbReference type="NCBIfam" id="TIGR01525">
    <property type="entry name" value="ATPase-IB_hvy"/>
    <property type="match status" value="1"/>
</dbReference>
<keyword evidence="12" id="KW-1185">Reference proteome</keyword>
<dbReference type="Pfam" id="PF00122">
    <property type="entry name" value="E1-E2_ATPase"/>
    <property type="match status" value="1"/>
</dbReference>
<dbReference type="InterPro" id="IPR008250">
    <property type="entry name" value="ATPase_P-typ_transduc_dom_A_sf"/>
</dbReference>
<keyword evidence="4 9" id="KW-0812">Transmembrane</keyword>
<protein>
    <recommendedName>
        <fullName evidence="7">Cd(2+)-exporting ATPase</fullName>
        <ecNumber evidence="7">7.2.2.21</ecNumber>
    </recommendedName>
</protein>
<dbReference type="PANTHER" id="PTHR48085">
    <property type="entry name" value="CADMIUM/ZINC-TRANSPORTING ATPASE HMA2-RELATED"/>
    <property type="match status" value="1"/>
</dbReference>
<evidence type="ECO:0000256" key="5">
    <source>
        <dbReference type="ARBA" id="ARBA00022989"/>
    </source>
</evidence>
<keyword evidence="9" id="KW-0479">Metal-binding</keyword>
<dbReference type="Pfam" id="PF00702">
    <property type="entry name" value="Hydrolase"/>
    <property type="match status" value="1"/>
</dbReference>
<dbReference type="PROSITE" id="PS00154">
    <property type="entry name" value="ATPASE_E1_E2"/>
    <property type="match status" value="1"/>
</dbReference>
<dbReference type="NCBIfam" id="TIGR01494">
    <property type="entry name" value="ATPase_P-type"/>
    <property type="match status" value="1"/>
</dbReference>
<feature type="transmembrane region" description="Helical" evidence="9">
    <location>
        <begin position="598"/>
        <end position="619"/>
    </location>
</feature>
<dbReference type="InterPro" id="IPR023299">
    <property type="entry name" value="ATPase_P-typ_cyto_dom_N"/>
</dbReference>
<comment type="similarity">
    <text evidence="2 9">Belongs to the cation transport ATPase (P-type) (TC 3.A.3) family. Type IB subfamily.</text>
</comment>
<proteinExistence type="inferred from homology"/>
<dbReference type="EC" id="7.2.2.21" evidence="7"/>
<dbReference type="EMBL" id="AP027742">
    <property type="protein sequence ID" value="BDZ78439.1"/>
    <property type="molecule type" value="Genomic_DNA"/>
</dbReference>
<reference evidence="12" key="1">
    <citation type="journal article" date="2023" name="Int. J. Syst. Evol. Microbiol.">
        <title>Claveliimonas bilis gen. nov., sp. nov., deoxycholic acid-producing bacteria isolated from human faeces, and reclassification of Sellimonas monacensis Zenner et al. 2021 as Claveliimonas monacensis comb. nov.</title>
        <authorList>
            <person name="Hisatomi A."/>
            <person name="Kastawa N.W.E.P.G."/>
            <person name="Song I."/>
            <person name="Ohkuma M."/>
            <person name="Fukiya S."/>
            <person name="Sakamoto M."/>
        </authorList>
    </citation>
    <scope>NUCLEOTIDE SEQUENCE [LARGE SCALE GENOMIC DNA]</scope>
    <source>
        <strain evidence="12">12BBH14</strain>
    </source>
</reference>
<dbReference type="SUPFAM" id="SSF81653">
    <property type="entry name" value="Calcium ATPase, transduction domain A"/>
    <property type="match status" value="1"/>
</dbReference>
<comment type="catalytic activity">
    <reaction evidence="8">
        <text>Cd(2+)(in) + ATP + H2O = Cd(2+)(out) + ADP + phosphate + H(+)</text>
        <dbReference type="Rhea" id="RHEA:12132"/>
        <dbReference type="ChEBI" id="CHEBI:15377"/>
        <dbReference type="ChEBI" id="CHEBI:15378"/>
        <dbReference type="ChEBI" id="CHEBI:30616"/>
        <dbReference type="ChEBI" id="CHEBI:43474"/>
        <dbReference type="ChEBI" id="CHEBI:48775"/>
        <dbReference type="ChEBI" id="CHEBI:456216"/>
        <dbReference type="EC" id="7.2.2.21"/>
    </reaction>
</comment>
<evidence type="ECO:0000313" key="11">
    <source>
        <dbReference type="EMBL" id="BDZ78439.1"/>
    </source>
</evidence>
<dbReference type="InterPro" id="IPR051014">
    <property type="entry name" value="Cation_Transport_ATPase_IB"/>
</dbReference>
<comment type="subcellular location">
    <subcellularLocation>
        <location evidence="9">Cell membrane</location>
    </subcellularLocation>
    <subcellularLocation>
        <location evidence="1">Membrane</location>
        <topology evidence="1">Multi-pass membrane protein</topology>
    </subcellularLocation>
</comment>
<dbReference type="Gene3D" id="3.40.1110.10">
    <property type="entry name" value="Calcium-transporting ATPase, cytoplasmic domain N"/>
    <property type="match status" value="1"/>
</dbReference>
<dbReference type="InterPro" id="IPR059000">
    <property type="entry name" value="ATPase_P-type_domA"/>
</dbReference>
<dbReference type="SUPFAM" id="SSF81665">
    <property type="entry name" value="Calcium ATPase, transmembrane domain M"/>
    <property type="match status" value="1"/>
</dbReference>
<sequence length="620" mass="67747">MAKELKIRWIILAAGIALYAGAVTLARLTALDNEVKFFIFLAIYLVAGFESFRGFQENVMKKKFLDEHFLMIVATVGALAVGHYEEGVAAMLLFQIGGSLEAVSVDRTKRTIAKYIDIRPMYAIRKEGEQEVQVEPSSLQVGDVIVIKPGERVPVDAVITSGITAMDTKALTGETVPQTVGTGDRIYSGSINTTGVVEAEVKKLYKDSTVSRVMELVENAQKRKADTESFVQRFTKFYTPAVTAAAILIMVVPPVFLPGAQWSTWIYRAMIVLIAACPAGLILSVPVAFLGGIAAAARQGIVVKGGNYLEMLAKADTFVFDKTGTLTEGVFEVLEVYAESLTESELLEITAHVENYSNHPIAQSLMNAYGGEYDASRVTQVEEQPGYGISARYEGKNIHIGNSRMAGLYGVEVDEIETEDTVIYVLVESEYGGYIVVGDRLKEDAKWTMRTLREKYHAVLVMLTGDSREAGNAVAKELHMDYAYTELMPEDKLEQMEEFMQCQYEAERVVCVGDGINDAPVLARADVGIAMGALGADAAIEAADIVLMEDELPKIVDAVSIAKETVRVVGQNINFALVMKFIVLVLAAVGYISMWEAVFTDVGVMILSIINASGVVKYWQ</sequence>
<evidence type="ECO:0000256" key="7">
    <source>
        <dbReference type="ARBA" id="ARBA00039103"/>
    </source>
</evidence>
<keyword evidence="9" id="KW-0547">Nucleotide-binding</keyword>
<evidence type="ECO:0000256" key="6">
    <source>
        <dbReference type="ARBA" id="ARBA00023136"/>
    </source>
</evidence>
<dbReference type="Gene3D" id="2.70.150.10">
    <property type="entry name" value="Calcium-transporting ATPase, cytoplasmic transduction domain A"/>
    <property type="match status" value="1"/>
</dbReference>
<dbReference type="InterPro" id="IPR023298">
    <property type="entry name" value="ATPase_P-typ_TM_dom_sf"/>
</dbReference>
<feature type="transmembrane region" description="Helical" evidence="9">
    <location>
        <begin position="237"/>
        <end position="257"/>
    </location>
</feature>
<dbReference type="PANTHER" id="PTHR48085:SF5">
    <property type="entry name" value="CADMIUM_ZINC-TRANSPORTING ATPASE HMA4-RELATED"/>
    <property type="match status" value="1"/>
</dbReference>
<dbReference type="NCBIfam" id="TIGR01512">
    <property type="entry name" value="ATPase-IB2_Cd"/>
    <property type="match status" value="1"/>
</dbReference>
<dbReference type="Proteomes" id="UP001305815">
    <property type="component" value="Chromosome"/>
</dbReference>
<keyword evidence="6 9" id="KW-0472">Membrane</keyword>
<dbReference type="Gene3D" id="3.40.50.1000">
    <property type="entry name" value="HAD superfamily/HAD-like"/>
    <property type="match status" value="1"/>
</dbReference>
<name>A0ABM8I7F4_9FIRM</name>
<dbReference type="SUPFAM" id="SSF56784">
    <property type="entry name" value="HAD-like"/>
    <property type="match status" value="1"/>
</dbReference>
<accession>A0ABM8I7F4</accession>
<dbReference type="RefSeq" id="WP_316265491.1">
    <property type="nucleotide sequence ID" value="NZ_AP027742.1"/>
</dbReference>
<dbReference type="InterPro" id="IPR001757">
    <property type="entry name" value="P_typ_ATPase"/>
</dbReference>
<feature type="transmembrane region" description="Helical" evidence="9">
    <location>
        <begin position="35"/>
        <end position="52"/>
    </location>
</feature>
<dbReference type="InterPro" id="IPR018303">
    <property type="entry name" value="ATPase_P-typ_P_site"/>
</dbReference>